<dbReference type="GO" id="GO:0004462">
    <property type="term" value="F:lactoylglutathione lyase activity"/>
    <property type="evidence" value="ECO:0007669"/>
    <property type="project" value="UniProtKB-EC"/>
</dbReference>
<dbReference type="PROSITE" id="PS51819">
    <property type="entry name" value="VOC"/>
    <property type="match status" value="1"/>
</dbReference>
<accession>A0ABU1IX79</accession>
<proteinExistence type="predicted"/>
<dbReference type="InterPro" id="IPR037523">
    <property type="entry name" value="VOC_core"/>
</dbReference>
<feature type="domain" description="VOC" evidence="1">
    <location>
        <begin position="4"/>
        <end position="125"/>
    </location>
</feature>
<dbReference type="Pfam" id="PF12681">
    <property type="entry name" value="Glyoxalase_2"/>
    <property type="match status" value="1"/>
</dbReference>
<organism evidence="2 3">
    <name type="scientific">Paenibacillus hunanensis</name>
    <dbReference type="NCBI Taxonomy" id="539262"/>
    <lineage>
        <taxon>Bacteria</taxon>
        <taxon>Bacillati</taxon>
        <taxon>Bacillota</taxon>
        <taxon>Bacilli</taxon>
        <taxon>Bacillales</taxon>
        <taxon>Paenibacillaceae</taxon>
        <taxon>Paenibacillus</taxon>
    </lineage>
</organism>
<reference evidence="2 3" key="1">
    <citation type="submission" date="2023-07" db="EMBL/GenBank/DDBJ databases">
        <title>Genomic Encyclopedia of Type Strains, Phase IV (KMG-IV): sequencing the most valuable type-strain genomes for metagenomic binning, comparative biology and taxonomic classification.</title>
        <authorList>
            <person name="Goeker M."/>
        </authorList>
    </citation>
    <scope>NUCLEOTIDE SEQUENCE [LARGE SCALE GENOMIC DNA]</scope>
    <source>
        <strain evidence="2 3">DSM 22170</strain>
    </source>
</reference>
<evidence type="ECO:0000313" key="3">
    <source>
        <dbReference type="Proteomes" id="UP001185028"/>
    </source>
</evidence>
<keyword evidence="3" id="KW-1185">Reference proteome</keyword>
<evidence type="ECO:0000313" key="2">
    <source>
        <dbReference type="EMBL" id="MDR6242982.1"/>
    </source>
</evidence>
<dbReference type="EC" id="4.4.1.5" evidence="2"/>
<dbReference type="CDD" id="cd07264">
    <property type="entry name" value="VOC_like"/>
    <property type="match status" value="1"/>
</dbReference>
<dbReference type="Proteomes" id="UP001185028">
    <property type="component" value="Unassembled WGS sequence"/>
</dbReference>
<dbReference type="EMBL" id="JAVDQH010000003">
    <property type="protein sequence ID" value="MDR6242982.1"/>
    <property type="molecule type" value="Genomic_DNA"/>
</dbReference>
<dbReference type="Gene3D" id="3.10.180.10">
    <property type="entry name" value="2,3-Dihydroxybiphenyl 1,2-Dioxygenase, domain 1"/>
    <property type="match status" value="1"/>
</dbReference>
<sequence>MNLNMKYLILYVNDLEASLHFYRDLLGLPIKMQVDTYVEFETGATTLAVNTRKSVNELLDLGLTTDVPSASTFEIGFVTEDVPGTLDQLRQQGVRVVREPETKPWGQTVAYVTDPDGHFVEICTAIG</sequence>
<name>A0ABU1IX79_9BACL</name>
<dbReference type="RefSeq" id="WP_188775542.1">
    <property type="nucleotide sequence ID" value="NZ_BMMB01000004.1"/>
</dbReference>
<dbReference type="InterPro" id="IPR029068">
    <property type="entry name" value="Glyas_Bleomycin-R_OHBP_Dase"/>
</dbReference>
<evidence type="ECO:0000259" key="1">
    <source>
        <dbReference type="PROSITE" id="PS51819"/>
    </source>
</evidence>
<dbReference type="InterPro" id="IPR025870">
    <property type="entry name" value="Glyoxalase-like_dom"/>
</dbReference>
<gene>
    <name evidence="2" type="ORF">JOC58_000867</name>
</gene>
<dbReference type="SUPFAM" id="SSF54593">
    <property type="entry name" value="Glyoxalase/Bleomycin resistance protein/Dihydroxybiphenyl dioxygenase"/>
    <property type="match status" value="1"/>
</dbReference>
<dbReference type="PANTHER" id="PTHR36503">
    <property type="entry name" value="BLR2520 PROTEIN"/>
    <property type="match status" value="1"/>
</dbReference>
<dbReference type="PANTHER" id="PTHR36503:SF1">
    <property type="entry name" value="BLR2520 PROTEIN"/>
    <property type="match status" value="1"/>
</dbReference>
<keyword evidence="2" id="KW-0456">Lyase</keyword>
<comment type="caution">
    <text evidence="2">The sequence shown here is derived from an EMBL/GenBank/DDBJ whole genome shotgun (WGS) entry which is preliminary data.</text>
</comment>
<protein>
    <submittedName>
        <fullName evidence="2">Lactoylglutathione lyase</fullName>
        <ecNumber evidence="2">4.4.1.5</ecNumber>
    </submittedName>
</protein>